<proteinExistence type="predicted"/>
<feature type="domain" description="SGNH hydrolase-type esterase" evidence="1">
    <location>
        <begin position="6"/>
        <end position="175"/>
    </location>
</feature>
<evidence type="ECO:0000313" key="2">
    <source>
        <dbReference type="EMBL" id="CAF1225265.1"/>
    </source>
</evidence>
<dbReference type="SUPFAM" id="SSF52266">
    <property type="entry name" value="SGNH hydrolase"/>
    <property type="match status" value="1"/>
</dbReference>
<accession>A0A814Y7H4</accession>
<reference evidence="2" key="1">
    <citation type="submission" date="2021-02" db="EMBL/GenBank/DDBJ databases">
        <authorList>
            <person name="Nowell W R."/>
        </authorList>
    </citation>
    <scope>NUCLEOTIDE SEQUENCE</scope>
</reference>
<name>A0A814Y7H4_ADIRI</name>
<sequence length="215" mass="23823">MQHLVLLGDSIFDNGVYVRGKSSVIDQLQSKIKDQGWKATLLAVDGNVLSHITQQITRIPKDATHLFVSIGGNNALSYMHHLNERVTTVGQALLVLSKIKKQFEKDYRHMLSELKALKIPVTTCTIYNPCFPESGEQISCETGLSALNDVIVTESSKLGIPVIDLKTIFNDRNDYANAIEPGVQGGAKIVENIVYVVNHHRFDENICSIYAKTIS</sequence>
<gene>
    <name evidence="2" type="ORF">XAT740_LOCUS24931</name>
</gene>
<dbReference type="InterPro" id="IPR013830">
    <property type="entry name" value="SGNH_hydro"/>
</dbReference>
<organism evidence="2 3">
    <name type="scientific">Adineta ricciae</name>
    <name type="common">Rotifer</name>
    <dbReference type="NCBI Taxonomy" id="249248"/>
    <lineage>
        <taxon>Eukaryota</taxon>
        <taxon>Metazoa</taxon>
        <taxon>Spiralia</taxon>
        <taxon>Gnathifera</taxon>
        <taxon>Rotifera</taxon>
        <taxon>Eurotatoria</taxon>
        <taxon>Bdelloidea</taxon>
        <taxon>Adinetida</taxon>
        <taxon>Adinetidae</taxon>
        <taxon>Adineta</taxon>
    </lineage>
</organism>
<protein>
    <recommendedName>
        <fullName evidence="1">SGNH hydrolase-type esterase domain-containing protein</fullName>
    </recommendedName>
</protein>
<dbReference type="Gene3D" id="3.40.50.1110">
    <property type="entry name" value="SGNH hydrolase"/>
    <property type="match status" value="1"/>
</dbReference>
<evidence type="ECO:0000259" key="1">
    <source>
        <dbReference type="Pfam" id="PF13472"/>
    </source>
</evidence>
<keyword evidence="3" id="KW-1185">Reference proteome</keyword>
<dbReference type="AlphaFoldDB" id="A0A814Y7H4"/>
<dbReference type="InterPro" id="IPR036514">
    <property type="entry name" value="SGNH_hydro_sf"/>
</dbReference>
<dbReference type="Pfam" id="PF13472">
    <property type="entry name" value="Lipase_GDSL_2"/>
    <property type="match status" value="1"/>
</dbReference>
<dbReference type="EMBL" id="CAJNOR010001952">
    <property type="protein sequence ID" value="CAF1225265.1"/>
    <property type="molecule type" value="Genomic_DNA"/>
</dbReference>
<evidence type="ECO:0000313" key="3">
    <source>
        <dbReference type="Proteomes" id="UP000663828"/>
    </source>
</evidence>
<dbReference type="Proteomes" id="UP000663828">
    <property type="component" value="Unassembled WGS sequence"/>
</dbReference>
<comment type="caution">
    <text evidence="2">The sequence shown here is derived from an EMBL/GenBank/DDBJ whole genome shotgun (WGS) entry which is preliminary data.</text>
</comment>